<evidence type="ECO:0000313" key="3">
    <source>
        <dbReference type="Proteomes" id="UP000823388"/>
    </source>
</evidence>
<comment type="caution">
    <text evidence="2">The sequence shown here is derived from an EMBL/GenBank/DDBJ whole genome shotgun (WGS) entry which is preliminary data.</text>
</comment>
<dbReference type="Proteomes" id="UP000823388">
    <property type="component" value="Chromosome 9N"/>
</dbReference>
<evidence type="ECO:0000313" key="2">
    <source>
        <dbReference type="EMBL" id="KAG2539015.1"/>
    </source>
</evidence>
<feature type="region of interest" description="Disordered" evidence="1">
    <location>
        <begin position="155"/>
        <end position="200"/>
    </location>
</feature>
<organism evidence="2 3">
    <name type="scientific">Panicum virgatum</name>
    <name type="common">Blackwell switchgrass</name>
    <dbReference type="NCBI Taxonomy" id="38727"/>
    <lineage>
        <taxon>Eukaryota</taxon>
        <taxon>Viridiplantae</taxon>
        <taxon>Streptophyta</taxon>
        <taxon>Embryophyta</taxon>
        <taxon>Tracheophyta</taxon>
        <taxon>Spermatophyta</taxon>
        <taxon>Magnoliopsida</taxon>
        <taxon>Liliopsida</taxon>
        <taxon>Poales</taxon>
        <taxon>Poaceae</taxon>
        <taxon>PACMAD clade</taxon>
        <taxon>Panicoideae</taxon>
        <taxon>Panicodae</taxon>
        <taxon>Paniceae</taxon>
        <taxon>Panicinae</taxon>
        <taxon>Panicum</taxon>
        <taxon>Panicum sect. Hiantes</taxon>
    </lineage>
</organism>
<dbReference type="EMBL" id="CM029054">
    <property type="protein sequence ID" value="KAG2539015.1"/>
    <property type="molecule type" value="Genomic_DNA"/>
</dbReference>
<reference evidence="2" key="1">
    <citation type="submission" date="2020-05" db="EMBL/GenBank/DDBJ databases">
        <title>WGS assembly of Panicum virgatum.</title>
        <authorList>
            <person name="Lovell J.T."/>
            <person name="Jenkins J."/>
            <person name="Shu S."/>
            <person name="Juenger T.E."/>
            <person name="Schmutz J."/>
        </authorList>
    </citation>
    <scope>NUCLEOTIDE SEQUENCE</scope>
    <source>
        <strain evidence="2">AP13</strain>
    </source>
</reference>
<feature type="region of interest" description="Disordered" evidence="1">
    <location>
        <begin position="277"/>
        <end position="296"/>
    </location>
</feature>
<accession>A0A8T0MPQ5</accession>
<sequence length="524" mass="57774">MEKKSCNQTSRKVVRSLSARTGMSTAKCKQEEEVRGPDIFSGNDAVVGILEKMSSNRAEPCDGGVPTGRRTNLQSINQCPSALKTVEDDGSEQIELFLCQELEEKGNVPDILGCSGAGGSEAVVLEKVSTANRAESGTPCSGGNDAVVDILEKQPSRANRAESCSEEVPTEKGANLRPINQRRSAEQTVEDDGSKQGESFADQTMHGSFQFKGYNRFNGKKPVEEKDFIAFVEQRAETNLDPASAGLDNERAPGSSCEMKPVASHCTCLHKKHEASSSDSSRIEHHMSPIPEGFTRKQDKAGRVESWAILRFSDISANHTIRFKYEVRNACAEIQLDIKEMPLTTMHLGCALPDGIEDSLWDAYKFINTGIPRGKQLGLLIIVLPYVRDFDEKVETICKHLGVVYHCCFPEDVIELSKQYLNNIAHAIKAKVLERNSCCDYCKNIGLGGSSIEFFALDEESDDYVSSSDEDILSDIDSDEVYGFDNKMEGDDGSEQSDELREIDTTKSQENLKHLNCLMFLTST</sequence>
<keyword evidence="3" id="KW-1185">Reference proteome</keyword>
<name>A0A8T0MPQ5_PANVG</name>
<proteinExistence type="predicted"/>
<dbReference type="Gene3D" id="3.40.50.2300">
    <property type="match status" value="1"/>
</dbReference>
<dbReference type="AlphaFoldDB" id="A0A8T0MPQ5"/>
<gene>
    <name evidence="2" type="ORF">PVAP13_9NG345800</name>
</gene>
<evidence type="ECO:0000256" key="1">
    <source>
        <dbReference type="SAM" id="MobiDB-lite"/>
    </source>
</evidence>
<protein>
    <submittedName>
        <fullName evidence="2">Uncharacterized protein</fullName>
    </submittedName>
</protein>